<evidence type="ECO:0000256" key="1">
    <source>
        <dbReference type="SAM" id="SignalP"/>
    </source>
</evidence>
<sequence>MGFGRGKMINKFVAAALLSFGVVTMVSSTEAAQLISSYTDVEKCPIPFERDDEFIFECTGPGGVKAVLYYVEGKVEIYYDEGGRTIGTHAGIIELSTRAPRAFGQKHEWRMKKGGRKPCAAIIRVYAAEGERLVVADLSGTGGRLGLVKTNNQARALADKACR</sequence>
<organism evidence="2 3">
    <name type="scientific">Chelativorans composti</name>
    <dbReference type="NCBI Taxonomy" id="768533"/>
    <lineage>
        <taxon>Bacteria</taxon>
        <taxon>Pseudomonadati</taxon>
        <taxon>Pseudomonadota</taxon>
        <taxon>Alphaproteobacteria</taxon>
        <taxon>Hyphomicrobiales</taxon>
        <taxon>Phyllobacteriaceae</taxon>
        <taxon>Chelativorans</taxon>
    </lineage>
</organism>
<feature type="chain" id="PRO_5045969204" evidence="1">
    <location>
        <begin position="32"/>
        <end position="163"/>
    </location>
</feature>
<dbReference type="EMBL" id="JBHUIR010000038">
    <property type="protein sequence ID" value="MFD2260327.1"/>
    <property type="molecule type" value="Genomic_DNA"/>
</dbReference>
<gene>
    <name evidence="2" type="ORF">ACFSMZ_11195</name>
</gene>
<comment type="caution">
    <text evidence="2">The sequence shown here is derived from an EMBL/GenBank/DDBJ whole genome shotgun (WGS) entry which is preliminary data.</text>
</comment>
<accession>A0ABW5DGX8</accession>
<feature type="signal peptide" evidence="1">
    <location>
        <begin position="1"/>
        <end position="31"/>
    </location>
</feature>
<keyword evidence="1" id="KW-0732">Signal</keyword>
<proteinExistence type="predicted"/>
<name>A0ABW5DGX8_9HYPH</name>
<dbReference type="Proteomes" id="UP001597373">
    <property type="component" value="Unassembled WGS sequence"/>
</dbReference>
<evidence type="ECO:0000313" key="2">
    <source>
        <dbReference type="EMBL" id="MFD2260327.1"/>
    </source>
</evidence>
<protein>
    <submittedName>
        <fullName evidence="2">Uncharacterized protein</fullName>
    </submittedName>
</protein>
<evidence type="ECO:0000313" key="3">
    <source>
        <dbReference type="Proteomes" id="UP001597373"/>
    </source>
</evidence>
<reference evidence="3" key="1">
    <citation type="journal article" date="2019" name="Int. J. Syst. Evol. Microbiol.">
        <title>The Global Catalogue of Microorganisms (GCM) 10K type strain sequencing project: providing services to taxonomists for standard genome sequencing and annotation.</title>
        <authorList>
            <consortium name="The Broad Institute Genomics Platform"/>
            <consortium name="The Broad Institute Genome Sequencing Center for Infectious Disease"/>
            <person name="Wu L."/>
            <person name="Ma J."/>
        </authorList>
    </citation>
    <scope>NUCLEOTIDE SEQUENCE [LARGE SCALE GENOMIC DNA]</scope>
    <source>
        <strain evidence="3">KCTC 23707</strain>
    </source>
</reference>
<dbReference type="RefSeq" id="WP_378188529.1">
    <property type="nucleotide sequence ID" value="NZ_JBHUIR010000038.1"/>
</dbReference>
<keyword evidence="3" id="KW-1185">Reference proteome</keyword>